<evidence type="ECO:0000256" key="2">
    <source>
        <dbReference type="ARBA" id="ARBA00006565"/>
    </source>
</evidence>
<evidence type="ECO:0000256" key="6">
    <source>
        <dbReference type="SAM" id="Phobius"/>
    </source>
</evidence>
<feature type="transmembrane region" description="Helical" evidence="6">
    <location>
        <begin position="7"/>
        <end position="31"/>
    </location>
</feature>
<dbReference type="Pfam" id="PF10277">
    <property type="entry name" value="Frag1"/>
    <property type="match status" value="1"/>
</dbReference>
<comment type="similarity">
    <text evidence="2">Belongs to the DRAM/TMEM150 family.</text>
</comment>
<feature type="transmembrane region" description="Helical" evidence="6">
    <location>
        <begin position="126"/>
        <end position="149"/>
    </location>
</feature>
<dbReference type="GO" id="GO:0012505">
    <property type="term" value="C:endomembrane system"/>
    <property type="evidence" value="ECO:0007669"/>
    <property type="project" value="UniProtKB-SubCell"/>
</dbReference>
<evidence type="ECO:0000256" key="3">
    <source>
        <dbReference type="ARBA" id="ARBA00022692"/>
    </source>
</evidence>
<feature type="transmembrane region" description="Helical" evidence="6">
    <location>
        <begin position="220"/>
        <end position="241"/>
    </location>
</feature>
<comment type="caution">
    <text evidence="8">The sequence shown here is derived from an EMBL/GenBank/DDBJ whole genome shotgun (WGS) entry which is preliminary data.</text>
</comment>
<accession>A0AA36H1A9</accession>
<dbReference type="InterPro" id="IPR050911">
    <property type="entry name" value="DRAM/TMEM150_Autophagy_Mod"/>
</dbReference>
<proteinExistence type="inferred from homology"/>
<dbReference type="InterPro" id="IPR019402">
    <property type="entry name" value="CWH43_N"/>
</dbReference>
<evidence type="ECO:0000313" key="8">
    <source>
        <dbReference type="EMBL" id="CAJ0602087.1"/>
    </source>
</evidence>
<evidence type="ECO:0000313" key="9">
    <source>
        <dbReference type="Proteomes" id="UP001176961"/>
    </source>
</evidence>
<feature type="domain" description="CWH43-like N-terminal" evidence="7">
    <location>
        <begin position="6"/>
        <end position="238"/>
    </location>
</feature>
<sequence>MVLRHVWLVPVAAALCAMIGMIGGYVIGVANGHLLPLLPFISDGGAQSPEASIFGQFLNLASFFYVITFYIRHRQTVEYYYHRLNWEQTKWRYASLALMYVGFVSALGLSLVANFREYEIEAVHNIGALMAFIALIIYAWGQVIIGYALIPRMATMLVNHFRLLTVLFATCCLILHELALQTTIFVPRNAGAFPGWQIFEHGGRDSPYFRTFLIATSSEWALALALQLFLLTFVTELRFAYAHAPRVIFKRSATEIISANEWTGQS</sequence>
<gene>
    <name evidence="8" type="ORF">CYNAS_LOCUS14070</name>
</gene>
<comment type="subcellular location">
    <subcellularLocation>
        <location evidence="1">Endomembrane system</location>
        <topology evidence="1">Multi-pass membrane protein</topology>
    </subcellularLocation>
</comment>
<dbReference type="EMBL" id="CATQJL010000305">
    <property type="protein sequence ID" value="CAJ0602087.1"/>
    <property type="molecule type" value="Genomic_DNA"/>
</dbReference>
<reference evidence="8" key="1">
    <citation type="submission" date="2023-07" db="EMBL/GenBank/DDBJ databases">
        <authorList>
            <consortium name="CYATHOMIX"/>
        </authorList>
    </citation>
    <scope>NUCLEOTIDE SEQUENCE</scope>
    <source>
        <strain evidence="8">N/A</strain>
    </source>
</reference>
<keyword evidence="3 6" id="KW-0812">Transmembrane</keyword>
<evidence type="ECO:0000256" key="1">
    <source>
        <dbReference type="ARBA" id="ARBA00004127"/>
    </source>
</evidence>
<dbReference type="AlphaFoldDB" id="A0AA36H1A9"/>
<protein>
    <recommendedName>
        <fullName evidence="7">CWH43-like N-terminal domain-containing protein</fullName>
    </recommendedName>
</protein>
<evidence type="ECO:0000259" key="7">
    <source>
        <dbReference type="Pfam" id="PF10277"/>
    </source>
</evidence>
<dbReference type="PANTHER" id="PTHR21324:SF2">
    <property type="entry name" value="EG:22E5.9 PROTEIN"/>
    <property type="match status" value="1"/>
</dbReference>
<evidence type="ECO:0000256" key="5">
    <source>
        <dbReference type="ARBA" id="ARBA00023136"/>
    </source>
</evidence>
<feature type="transmembrane region" description="Helical" evidence="6">
    <location>
        <begin position="51"/>
        <end position="72"/>
    </location>
</feature>
<keyword evidence="5 6" id="KW-0472">Membrane</keyword>
<evidence type="ECO:0000256" key="4">
    <source>
        <dbReference type="ARBA" id="ARBA00022989"/>
    </source>
</evidence>
<dbReference type="Proteomes" id="UP001176961">
    <property type="component" value="Unassembled WGS sequence"/>
</dbReference>
<feature type="transmembrane region" description="Helical" evidence="6">
    <location>
        <begin position="161"/>
        <end position="179"/>
    </location>
</feature>
<keyword evidence="9" id="KW-1185">Reference proteome</keyword>
<name>A0AA36H1A9_CYLNA</name>
<dbReference type="PANTHER" id="PTHR21324">
    <property type="entry name" value="FASTING-INDUCIBLE INTEGRAL MEMBRANE PROTEIN TM6P1-RELATED"/>
    <property type="match status" value="1"/>
</dbReference>
<keyword evidence="4 6" id="KW-1133">Transmembrane helix</keyword>
<organism evidence="8 9">
    <name type="scientific">Cylicocyclus nassatus</name>
    <name type="common">Nematode worm</name>
    <dbReference type="NCBI Taxonomy" id="53992"/>
    <lineage>
        <taxon>Eukaryota</taxon>
        <taxon>Metazoa</taxon>
        <taxon>Ecdysozoa</taxon>
        <taxon>Nematoda</taxon>
        <taxon>Chromadorea</taxon>
        <taxon>Rhabditida</taxon>
        <taxon>Rhabditina</taxon>
        <taxon>Rhabditomorpha</taxon>
        <taxon>Strongyloidea</taxon>
        <taxon>Strongylidae</taxon>
        <taxon>Cylicocyclus</taxon>
    </lineage>
</organism>
<feature type="transmembrane region" description="Helical" evidence="6">
    <location>
        <begin position="93"/>
        <end position="114"/>
    </location>
</feature>